<dbReference type="SUPFAM" id="SSF53041">
    <property type="entry name" value="Resolvase-like"/>
    <property type="match status" value="1"/>
</dbReference>
<dbReference type="Gene3D" id="3.90.1750.20">
    <property type="entry name" value="Putative Large Serine Recombinase, Chain B, Domain 2"/>
    <property type="match status" value="1"/>
</dbReference>
<feature type="domain" description="Recombinase" evidence="2">
    <location>
        <begin position="198"/>
        <end position="322"/>
    </location>
</feature>
<evidence type="ECO:0000259" key="1">
    <source>
        <dbReference type="PROSITE" id="PS51736"/>
    </source>
</evidence>
<dbReference type="PANTHER" id="PTHR30461">
    <property type="entry name" value="DNA-INVERTASE FROM LAMBDOID PROPHAGE"/>
    <property type="match status" value="1"/>
</dbReference>
<dbReference type="RefSeq" id="WP_109671067.1">
    <property type="nucleotide sequence ID" value="NZ_QGGH01000013.1"/>
</dbReference>
<dbReference type="InterPro" id="IPR036162">
    <property type="entry name" value="Resolvase-like_N_sf"/>
</dbReference>
<dbReference type="PANTHER" id="PTHR30461:SF23">
    <property type="entry name" value="DNA RECOMBINASE-RELATED"/>
    <property type="match status" value="1"/>
</dbReference>
<reference evidence="3 4" key="1">
    <citation type="submission" date="2018-05" db="EMBL/GenBank/DDBJ databases">
        <title>Genomic Encyclopedia of Type Strains, Phase IV (KMG-IV): sequencing the most valuable type-strain genomes for metagenomic binning, comparative biology and taxonomic classification.</title>
        <authorList>
            <person name="Goeker M."/>
        </authorList>
    </citation>
    <scope>NUCLEOTIDE SEQUENCE [LARGE SCALE GENOMIC DNA]</scope>
    <source>
        <strain evidence="3 4">DSM 2626</strain>
    </source>
</reference>
<dbReference type="PROSITE" id="PS51737">
    <property type="entry name" value="RECOMBINASE_DNA_BIND"/>
    <property type="match status" value="1"/>
</dbReference>
<dbReference type="Pfam" id="PF07508">
    <property type="entry name" value="Recombinase"/>
    <property type="match status" value="1"/>
</dbReference>
<proteinExistence type="predicted"/>
<dbReference type="Proteomes" id="UP000245631">
    <property type="component" value="Unassembled WGS sequence"/>
</dbReference>
<evidence type="ECO:0000259" key="2">
    <source>
        <dbReference type="PROSITE" id="PS51737"/>
    </source>
</evidence>
<organism evidence="3 4">
    <name type="scientific">Rhizobium loti</name>
    <name type="common">Mesorhizobium loti</name>
    <dbReference type="NCBI Taxonomy" id="381"/>
    <lineage>
        <taxon>Bacteria</taxon>
        <taxon>Pseudomonadati</taxon>
        <taxon>Pseudomonadota</taxon>
        <taxon>Alphaproteobacteria</taxon>
        <taxon>Hyphomicrobiales</taxon>
        <taxon>Phyllobacteriaceae</taxon>
        <taxon>Mesorhizobium</taxon>
    </lineage>
</organism>
<evidence type="ECO:0000313" key="4">
    <source>
        <dbReference type="Proteomes" id="UP000245631"/>
    </source>
</evidence>
<dbReference type="GeneID" id="61055218"/>
<accession>A0A8E3B2H7</accession>
<dbReference type="PROSITE" id="PS51736">
    <property type="entry name" value="RECOMBINASES_3"/>
    <property type="match status" value="1"/>
</dbReference>
<gene>
    <name evidence="3" type="ORF">C8D77_113107</name>
</gene>
<evidence type="ECO:0000313" key="3">
    <source>
        <dbReference type="EMBL" id="PWJ88018.1"/>
    </source>
</evidence>
<dbReference type="GO" id="GO:0000150">
    <property type="term" value="F:DNA strand exchange activity"/>
    <property type="evidence" value="ECO:0007669"/>
    <property type="project" value="InterPro"/>
</dbReference>
<dbReference type="Gene3D" id="3.40.50.1390">
    <property type="entry name" value="Resolvase, N-terminal catalytic domain"/>
    <property type="match status" value="1"/>
</dbReference>
<dbReference type="GO" id="GO:0003677">
    <property type="term" value="F:DNA binding"/>
    <property type="evidence" value="ECO:0007669"/>
    <property type="project" value="InterPro"/>
</dbReference>
<dbReference type="SMART" id="SM00857">
    <property type="entry name" value="Resolvase"/>
    <property type="match status" value="1"/>
</dbReference>
<dbReference type="InterPro" id="IPR038109">
    <property type="entry name" value="DNA_bind_recomb_sf"/>
</dbReference>
<sequence>MEEAHTARRPSVDAQRVRAAQYVRMSTDRQSFSIDNQKDAIRAFAAAMNYDIVATYEDAGRSGLNLEGRAGLQRLLADVETKNAGFEIIIVYDVSRWGRFPNPDESASYEYRCRVAGVRIEYCGEQFANDGTIASDLLKAIKRTMAAEHSRVLSVKVFAGQCRLIQMGYRQGGSSGLGLRRRLIDQHGRTKTMLALKEYKSLQTDRVILVPGPPDEIATVRCIYNEYVKGGRTELQIARSLNTKGVVTDLNRSWKRESIHQILSNEKYVGNNVWNRQSFKLKQRKVTNDTTKWVRADGVFEPIVDRKLFERAQVIADARSSKMGNNQMLVVLAELLKKRGTLSGPIIDAAANCPPSSRYRKKFGSLLRAYKLVGYDPSQNYRFLDIRRRLREIFEEVVQTIVATIERAGGSAVRQSGLGVLRVNDEFTVSIAMGRCRNTPYGYPHWLAPAERGTAADVKVAIRMSPDNQTILDYLIAPANEIGGKPLNRALNKRLEFNTFFFKSLDPLFALAERNAITAAR</sequence>
<protein>
    <submittedName>
        <fullName evidence="3">DNA invertase Pin-like site-specific DNA recombinase</fullName>
    </submittedName>
</protein>
<dbReference type="CDD" id="cd00338">
    <property type="entry name" value="Ser_Recombinase"/>
    <property type="match status" value="1"/>
</dbReference>
<feature type="domain" description="Resolvase/invertase-type recombinase catalytic" evidence="1">
    <location>
        <begin position="18"/>
        <end position="168"/>
    </location>
</feature>
<dbReference type="Pfam" id="PF00239">
    <property type="entry name" value="Resolvase"/>
    <property type="match status" value="1"/>
</dbReference>
<name>A0A8E3B2H7_RHILI</name>
<dbReference type="FunFam" id="3.40.50.1390:FF:000008">
    <property type="entry name" value="DNA recombinase"/>
    <property type="match status" value="1"/>
</dbReference>
<dbReference type="InterPro" id="IPR011109">
    <property type="entry name" value="DNA_bind_recombinase_dom"/>
</dbReference>
<dbReference type="AlphaFoldDB" id="A0A8E3B2H7"/>
<dbReference type="InterPro" id="IPR006119">
    <property type="entry name" value="Resolv_N"/>
</dbReference>
<dbReference type="EMBL" id="QGGH01000013">
    <property type="protein sequence ID" value="PWJ88018.1"/>
    <property type="molecule type" value="Genomic_DNA"/>
</dbReference>
<dbReference type="InterPro" id="IPR050639">
    <property type="entry name" value="SSR_resolvase"/>
</dbReference>
<comment type="caution">
    <text evidence="3">The sequence shown here is derived from an EMBL/GenBank/DDBJ whole genome shotgun (WGS) entry which is preliminary data.</text>
</comment>